<keyword evidence="5" id="KW-0464">Manganese</keyword>
<dbReference type="GO" id="GO:0005737">
    <property type="term" value="C:cytoplasm"/>
    <property type="evidence" value="ECO:0007669"/>
    <property type="project" value="InterPro"/>
</dbReference>
<evidence type="ECO:0000256" key="7">
    <source>
        <dbReference type="ARBA" id="ARBA00047820"/>
    </source>
</evidence>
<dbReference type="EC" id="3.6.1.1" evidence="2"/>
<dbReference type="SUPFAM" id="SSF64182">
    <property type="entry name" value="DHH phosphoesterases"/>
    <property type="match status" value="1"/>
</dbReference>
<feature type="domain" description="DHHA2" evidence="8">
    <location>
        <begin position="135"/>
        <end position="261"/>
    </location>
</feature>
<dbReference type="InterPro" id="IPR038222">
    <property type="entry name" value="DHHA2_dom_sf"/>
</dbReference>
<evidence type="ECO:0000259" key="8">
    <source>
        <dbReference type="SMART" id="SM01131"/>
    </source>
</evidence>
<evidence type="ECO:0000313" key="9">
    <source>
        <dbReference type="EMBL" id="KXK27093.1"/>
    </source>
</evidence>
<keyword evidence="3" id="KW-0479">Metal-binding</keyword>
<evidence type="ECO:0000313" key="10">
    <source>
        <dbReference type="Proteomes" id="UP000070457"/>
    </source>
</evidence>
<keyword evidence="4 9" id="KW-0378">Hydrolase</keyword>
<dbReference type="InterPro" id="IPR038763">
    <property type="entry name" value="DHH_sf"/>
</dbReference>
<dbReference type="Gene3D" id="3.10.310.20">
    <property type="entry name" value="DHHA2 domain"/>
    <property type="match status" value="1"/>
</dbReference>
<dbReference type="STRING" id="1617426.TR69_WS6001001119"/>
<dbReference type="InterPro" id="IPR001667">
    <property type="entry name" value="DDH_dom"/>
</dbReference>
<evidence type="ECO:0000256" key="5">
    <source>
        <dbReference type="ARBA" id="ARBA00023211"/>
    </source>
</evidence>
<dbReference type="PANTHER" id="PTHR12112">
    <property type="entry name" value="BNIP - RELATED"/>
    <property type="match status" value="1"/>
</dbReference>
<dbReference type="PANTHER" id="PTHR12112:SF22">
    <property type="entry name" value="MANGANESE-DEPENDENT INORGANIC PYROPHOSPHATASE-RELATED"/>
    <property type="match status" value="1"/>
</dbReference>
<comment type="cofactor">
    <cofactor evidence="1">
        <name>Mn(2+)</name>
        <dbReference type="ChEBI" id="CHEBI:29035"/>
    </cofactor>
</comment>
<dbReference type="GO" id="GO:0004427">
    <property type="term" value="F:inorganic diphosphate phosphatase activity"/>
    <property type="evidence" value="ECO:0007669"/>
    <property type="project" value="UniProtKB-EC"/>
</dbReference>
<dbReference type="EMBL" id="JYNZ01000003">
    <property type="protein sequence ID" value="KXK27093.1"/>
    <property type="molecule type" value="Genomic_DNA"/>
</dbReference>
<dbReference type="Pfam" id="PF02833">
    <property type="entry name" value="DHHA2"/>
    <property type="match status" value="1"/>
</dbReference>
<dbReference type="AlphaFoldDB" id="A0A136LZM6"/>
<comment type="catalytic activity">
    <reaction evidence="7">
        <text>diphosphate + H2O = 2 phosphate + H(+)</text>
        <dbReference type="Rhea" id="RHEA:24576"/>
        <dbReference type="ChEBI" id="CHEBI:15377"/>
        <dbReference type="ChEBI" id="CHEBI:15378"/>
        <dbReference type="ChEBI" id="CHEBI:33019"/>
        <dbReference type="ChEBI" id="CHEBI:43474"/>
        <dbReference type="EC" id="3.6.1.1"/>
    </reaction>
</comment>
<evidence type="ECO:0000256" key="1">
    <source>
        <dbReference type="ARBA" id="ARBA00001936"/>
    </source>
</evidence>
<evidence type="ECO:0000256" key="4">
    <source>
        <dbReference type="ARBA" id="ARBA00022801"/>
    </source>
</evidence>
<dbReference type="Pfam" id="PF01368">
    <property type="entry name" value="DHH"/>
    <property type="match status" value="1"/>
</dbReference>
<dbReference type="GO" id="GO:0046872">
    <property type="term" value="F:metal ion binding"/>
    <property type="evidence" value="ECO:0007669"/>
    <property type="project" value="UniProtKB-KW"/>
</dbReference>
<name>A0A136LZM6_9BACT</name>
<organism evidence="9 10">
    <name type="scientific">candidate division WS6 bacterium OLB20</name>
    <dbReference type="NCBI Taxonomy" id="1617426"/>
    <lineage>
        <taxon>Bacteria</taxon>
        <taxon>Candidatus Dojkabacteria</taxon>
    </lineage>
</organism>
<dbReference type="PATRIC" id="fig|1617426.3.peg.1106"/>
<reference evidence="9 10" key="1">
    <citation type="submission" date="2015-02" db="EMBL/GenBank/DDBJ databases">
        <title>Improved understanding of the partial-nitritation anammox process through 23 genomes representing the majority of the microbial community.</title>
        <authorList>
            <person name="Speth D.R."/>
            <person name="In T Zandt M."/>
            <person name="Guerrero Cruz S."/>
            <person name="Jetten M.S."/>
            <person name="Dutilh B.E."/>
        </authorList>
    </citation>
    <scope>NUCLEOTIDE SEQUENCE [LARGE SCALE GENOMIC DNA]</scope>
    <source>
        <strain evidence="9">OLB20</strain>
    </source>
</reference>
<gene>
    <name evidence="9" type="primary">ppaC</name>
    <name evidence="9" type="ORF">TR69_WS6001001119</name>
</gene>
<dbReference type="Gene3D" id="3.90.1640.10">
    <property type="entry name" value="inorganic pyrophosphatase (n-terminal core)"/>
    <property type="match status" value="1"/>
</dbReference>
<proteinExistence type="predicted"/>
<evidence type="ECO:0000256" key="2">
    <source>
        <dbReference type="ARBA" id="ARBA00012146"/>
    </source>
</evidence>
<comment type="caution">
    <text evidence="9">The sequence shown here is derived from an EMBL/GenBank/DDBJ whole genome shotgun (WGS) entry which is preliminary data.</text>
</comment>
<sequence>MCWSIFGVDVPDTILELEEGDEVVILDTNNPEELPKGIDKADIVEIIDHHKLVGGLSTESPLSVTMRPLGSTSTIVWQLIDEYEEVEVPADMAGLMLAGILSDTLNFTSPTTTEDDKEAAAELAEIAGKDINSLADKMFAAKSDLSGMDTAAILTMDSKVFDLGGKVRVSVLETTDPQVAKDMTDDLKTGMEKMTADEGLDHMFFFIVDILNSEAFLLASSDEARAAAEKAFEGTFEGDYLRLPGVVSRKKQMIPALEGVLK</sequence>
<dbReference type="SMART" id="SM01131">
    <property type="entry name" value="DHHA2"/>
    <property type="match status" value="1"/>
</dbReference>
<protein>
    <recommendedName>
        <fullName evidence="2">inorganic diphosphatase</fullName>
        <ecNumber evidence="2">3.6.1.1</ecNumber>
    </recommendedName>
    <alternativeName>
        <fullName evidence="6">Pyrophosphate phospho-hydrolase</fullName>
    </alternativeName>
</protein>
<accession>A0A136LZM6</accession>
<evidence type="ECO:0000256" key="3">
    <source>
        <dbReference type="ARBA" id="ARBA00022723"/>
    </source>
</evidence>
<dbReference type="Proteomes" id="UP000070457">
    <property type="component" value="Unassembled WGS sequence"/>
</dbReference>
<dbReference type="InterPro" id="IPR004097">
    <property type="entry name" value="DHHA2"/>
</dbReference>
<evidence type="ECO:0000256" key="6">
    <source>
        <dbReference type="ARBA" id="ARBA00032535"/>
    </source>
</evidence>